<sequence>MKYLNTFYTFVFFVIFILTISVNTRGTIKSYTQFYKADKADSILIKNNLFNAALFIEKEPISIFLSYTGLETGFGFFAPNVASEYITEFKVYSEDSTLIKTSNFPNFKRKESLTRIKSAYLMFEEYFNDNKDSLRLKKCNIFLKGLALRVLLDEEKGKYVHSKVYLYHHPLLGQLDEDPEMIPIYTLIKSQKYTKDDAWKHLK</sequence>
<dbReference type="RefSeq" id="WP_138949783.1">
    <property type="nucleotide sequence ID" value="NZ_CP040749.1"/>
</dbReference>
<evidence type="ECO:0000313" key="2">
    <source>
        <dbReference type="EMBL" id="QCX38904.1"/>
    </source>
</evidence>
<name>A0A5B7TUH9_9FLAO</name>
<accession>A0A5B7TUH9</accession>
<keyword evidence="1" id="KW-1133">Transmembrane helix</keyword>
<keyword evidence="1" id="KW-0472">Membrane</keyword>
<evidence type="ECO:0000313" key="3">
    <source>
        <dbReference type="Proteomes" id="UP000306229"/>
    </source>
</evidence>
<gene>
    <name evidence="2" type="ORF">FF125_10830</name>
</gene>
<dbReference type="EMBL" id="CP040749">
    <property type="protein sequence ID" value="QCX38904.1"/>
    <property type="molecule type" value="Genomic_DNA"/>
</dbReference>
<evidence type="ECO:0000256" key="1">
    <source>
        <dbReference type="SAM" id="Phobius"/>
    </source>
</evidence>
<protein>
    <submittedName>
        <fullName evidence="2">Uncharacterized protein</fullName>
    </submittedName>
</protein>
<dbReference type="OrthoDB" id="649654at2"/>
<proteinExistence type="predicted"/>
<keyword evidence="1" id="KW-0812">Transmembrane</keyword>
<dbReference type="AlphaFoldDB" id="A0A5B7TUH9"/>
<organism evidence="2 3">
    <name type="scientific">Aureibaculum algae</name>
    <dbReference type="NCBI Taxonomy" id="2584122"/>
    <lineage>
        <taxon>Bacteria</taxon>
        <taxon>Pseudomonadati</taxon>
        <taxon>Bacteroidota</taxon>
        <taxon>Flavobacteriia</taxon>
        <taxon>Flavobacteriales</taxon>
        <taxon>Flavobacteriaceae</taxon>
        <taxon>Aureibaculum</taxon>
    </lineage>
</organism>
<reference evidence="2 3" key="1">
    <citation type="submission" date="2019-05" db="EMBL/GenBank/DDBJ databases">
        <title>Algicella ahnfeltiae gen. nov., sp. nov., a novel marine bacterium of the family Flavobacteriaceae isolated from a red alga.</title>
        <authorList>
            <person name="Nedashkovskaya O.I."/>
            <person name="Kukhlevskiy A.D."/>
            <person name="Kim S.-G."/>
            <person name="Zhukova N.V."/>
            <person name="Mikhailov V.V."/>
        </authorList>
    </citation>
    <scope>NUCLEOTIDE SEQUENCE [LARGE SCALE GENOMIC DNA]</scope>
    <source>
        <strain evidence="2 3">10Alg115</strain>
    </source>
</reference>
<dbReference type="KEGG" id="fbe:FF125_10830"/>
<feature type="transmembrane region" description="Helical" evidence="1">
    <location>
        <begin position="6"/>
        <end position="24"/>
    </location>
</feature>
<dbReference type="Proteomes" id="UP000306229">
    <property type="component" value="Chromosome"/>
</dbReference>
<keyword evidence="3" id="KW-1185">Reference proteome</keyword>